<dbReference type="EMBL" id="JAAGSC010000042">
    <property type="protein sequence ID" value="NDY96299.1"/>
    <property type="molecule type" value="Genomic_DNA"/>
</dbReference>
<organism evidence="3 4">
    <name type="scientific">Wenzhouxiangella limi</name>
    <dbReference type="NCBI Taxonomy" id="2707351"/>
    <lineage>
        <taxon>Bacteria</taxon>
        <taxon>Pseudomonadati</taxon>
        <taxon>Pseudomonadota</taxon>
        <taxon>Gammaproteobacteria</taxon>
        <taxon>Chromatiales</taxon>
        <taxon>Wenzhouxiangellaceae</taxon>
        <taxon>Wenzhouxiangella</taxon>
    </lineage>
</organism>
<evidence type="ECO:0000313" key="3">
    <source>
        <dbReference type="EMBL" id="NDY96299.1"/>
    </source>
</evidence>
<protein>
    <submittedName>
        <fullName evidence="3">Transposase family protein</fullName>
    </submittedName>
</protein>
<feature type="domain" description="Transposase IS204/IS1001/IS1096/IS1165 zinc-finger" evidence="2">
    <location>
        <begin position="43"/>
        <end position="85"/>
    </location>
</feature>
<sequence>MHDRELYRQILGIQAPWAVSEVQVELPATGITVHIRHSGADLACPQCGAICSGYDTRERKWRHLDTCQYKTWLVAQVPRVQCPEHGIHQIPVPWAESNSRLTALFEDLVIDWLKIGTISEVAEQLGLSWSAVSGVQERAVARGLARRGQAFPDSKRAIQGCDLLSSGRARPLPGGATEMSATHTIQ</sequence>
<evidence type="ECO:0000259" key="2">
    <source>
        <dbReference type="Pfam" id="PF14690"/>
    </source>
</evidence>
<evidence type="ECO:0000313" key="4">
    <source>
        <dbReference type="Proteomes" id="UP000484885"/>
    </source>
</evidence>
<gene>
    <name evidence="3" type="ORF">G3I74_11220</name>
</gene>
<reference evidence="3 4" key="1">
    <citation type="submission" date="2020-02" db="EMBL/GenBank/DDBJ databases">
        <authorList>
            <person name="Zhang X.-Y."/>
        </authorList>
    </citation>
    <scope>NUCLEOTIDE SEQUENCE [LARGE SCALE GENOMIC DNA]</scope>
    <source>
        <strain evidence="3 4">C33</strain>
    </source>
</reference>
<proteinExistence type="predicted"/>
<dbReference type="Proteomes" id="UP000484885">
    <property type="component" value="Unassembled WGS sequence"/>
</dbReference>
<comment type="caution">
    <text evidence="3">The sequence shown here is derived from an EMBL/GenBank/DDBJ whole genome shotgun (WGS) entry which is preliminary data.</text>
</comment>
<accession>A0A845VGG4</accession>
<dbReference type="AlphaFoldDB" id="A0A845VGG4"/>
<keyword evidence="4" id="KW-1185">Reference proteome</keyword>
<feature type="domain" description="Transposase IS204/IS1001/IS1096/IS1165 helix-turn-helix" evidence="1">
    <location>
        <begin position="91"/>
        <end position="140"/>
    </location>
</feature>
<dbReference type="PANTHER" id="PTHR33498:SF1">
    <property type="entry name" value="TRANSPOSASE FOR INSERTION SEQUENCE ELEMENT IS1557"/>
    <property type="match status" value="1"/>
</dbReference>
<dbReference type="InterPro" id="IPR032877">
    <property type="entry name" value="Transposase_HTH"/>
</dbReference>
<dbReference type="InterPro" id="IPR029261">
    <property type="entry name" value="Transposase_Znf"/>
</dbReference>
<evidence type="ECO:0000259" key="1">
    <source>
        <dbReference type="Pfam" id="PF13542"/>
    </source>
</evidence>
<dbReference type="Pfam" id="PF14690">
    <property type="entry name" value="Zn_ribbon_ISL3"/>
    <property type="match status" value="1"/>
</dbReference>
<dbReference type="RefSeq" id="WP_164211701.1">
    <property type="nucleotide sequence ID" value="NZ_JAAGSC010000042.1"/>
</dbReference>
<dbReference type="InterPro" id="IPR047951">
    <property type="entry name" value="Transpos_ISL3"/>
</dbReference>
<dbReference type="Pfam" id="PF13542">
    <property type="entry name" value="HTH_Tnp_ISL3"/>
    <property type="match status" value="1"/>
</dbReference>
<name>A0A845VGG4_9GAMM</name>
<dbReference type="PANTHER" id="PTHR33498">
    <property type="entry name" value="TRANSPOSASE FOR INSERTION SEQUENCE ELEMENT IS1557"/>
    <property type="match status" value="1"/>
</dbReference>